<gene>
    <name evidence="3" type="primary">AVEN_274169_1</name>
    <name evidence="3" type="ORF">TNCV_2560861</name>
</gene>
<organism evidence="3 4">
    <name type="scientific">Trichonephila clavipes</name>
    <name type="common">Golden silk orbweaver</name>
    <name type="synonym">Nephila clavipes</name>
    <dbReference type="NCBI Taxonomy" id="2585209"/>
    <lineage>
        <taxon>Eukaryota</taxon>
        <taxon>Metazoa</taxon>
        <taxon>Ecdysozoa</taxon>
        <taxon>Arthropoda</taxon>
        <taxon>Chelicerata</taxon>
        <taxon>Arachnida</taxon>
        <taxon>Araneae</taxon>
        <taxon>Araneomorphae</taxon>
        <taxon>Entelegynae</taxon>
        <taxon>Araneoidea</taxon>
        <taxon>Nephilidae</taxon>
        <taxon>Trichonephila</taxon>
    </lineage>
</organism>
<feature type="compositionally biased region" description="Polar residues" evidence="1">
    <location>
        <begin position="599"/>
        <end position="608"/>
    </location>
</feature>
<reference evidence="3" key="1">
    <citation type="submission" date="2020-08" db="EMBL/GenBank/DDBJ databases">
        <title>Multicomponent nature underlies the extraordinary mechanical properties of spider dragline silk.</title>
        <authorList>
            <person name="Kono N."/>
            <person name="Nakamura H."/>
            <person name="Mori M."/>
            <person name="Yoshida Y."/>
            <person name="Ohtoshi R."/>
            <person name="Malay A.D."/>
            <person name="Moran D.A.P."/>
            <person name="Tomita M."/>
            <person name="Numata K."/>
            <person name="Arakawa K."/>
        </authorList>
    </citation>
    <scope>NUCLEOTIDE SEQUENCE</scope>
</reference>
<evidence type="ECO:0000259" key="2">
    <source>
        <dbReference type="Pfam" id="PF20700"/>
    </source>
</evidence>
<feature type="region of interest" description="Disordered" evidence="1">
    <location>
        <begin position="589"/>
        <end position="608"/>
    </location>
</feature>
<dbReference type="Proteomes" id="UP000887159">
    <property type="component" value="Unassembled WGS sequence"/>
</dbReference>
<feature type="domain" description="Mutator-like transposase" evidence="2">
    <location>
        <begin position="179"/>
        <end position="338"/>
    </location>
</feature>
<dbReference type="AlphaFoldDB" id="A0A8X6UY64"/>
<evidence type="ECO:0000313" key="3">
    <source>
        <dbReference type="EMBL" id="GFX86204.1"/>
    </source>
</evidence>
<accession>A0A8X6UY64</accession>
<sequence length="608" mass="68136">MEVKAAEILWKRCIKNCGMRYVSILSDGDAKTYQHLSSLNVYGNCIKIAKEECINHVAKRLGTGFRNKISEWRNKGITIGGRKEGNLKENTIVKLTNFYRKAIKDNAPRCGYNFGCFNSLAIENNELSAVSVDISHKRDKRRLAQSEKKNSSDWRKKRISNKLAKSSKITKNIKKGETYGADSRAFNKKDTKMYEVNTRLAYAMRSVGKGEAAAKVFCGVMNLPPPPKWFYQSLHALNNATERVAKVSMALAAAETLSFNNCNPNVPVAIDGTWQKRGHTSLNGVVTVVSVDTGKVVDAEILSRKCSCHFNGSLHSDVCSANYFGNSGGMEVEAYKAVLESKPCKDVNVEKLECVVHVEKRMGTRLRALKLKLKGKKLEDKKSLGGCNRLTDAETDKLQRYYGLAIRNNSGNLSAMKQAIWAIFFHKISTDLNPQHCLCPLGDDSWCGYNRSKLKGDTYKHKHNLPIAIMHCIKKVFRDLSSPELMSRSLHGKTQNCNESLNSVIWSIIPKIVFVQLGTLKTGVYESISIYNQGLVTKLKVLDLLNIQPGFYTCPALQEADHARIRKVEKAISRRAKEARIKNRQLKCRQEDDLADDPSNPSYGSGMY</sequence>
<keyword evidence="4" id="KW-1185">Reference proteome</keyword>
<feature type="domain" description="Mutator-like transposase" evidence="2">
    <location>
        <begin position="1"/>
        <end position="107"/>
    </location>
</feature>
<dbReference type="InterPro" id="IPR049012">
    <property type="entry name" value="Mutator_transp_dom"/>
</dbReference>
<feature type="compositionally biased region" description="Basic and acidic residues" evidence="1">
    <location>
        <begin position="142"/>
        <end position="154"/>
    </location>
</feature>
<comment type="caution">
    <text evidence="3">The sequence shown here is derived from an EMBL/GenBank/DDBJ whole genome shotgun (WGS) entry which is preliminary data.</text>
</comment>
<proteinExistence type="predicted"/>
<evidence type="ECO:0000313" key="4">
    <source>
        <dbReference type="Proteomes" id="UP000887159"/>
    </source>
</evidence>
<evidence type="ECO:0000256" key="1">
    <source>
        <dbReference type="SAM" id="MobiDB-lite"/>
    </source>
</evidence>
<dbReference type="EMBL" id="BMAU01021004">
    <property type="protein sequence ID" value="GFX86204.1"/>
    <property type="molecule type" value="Genomic_DNA"/>
</dbReference>
<name>A0A8X6UY64_TRICX</name>
<protein>
    <recommendedName>
        <fullName evidence="2">Mutator-like transposase domain-containing protein</fullName>
    </recommendedName>
</protein>
<dbReference type="Pfam" id="PF20700">
    <property type="entry name" value="Mutator"/>
    <property type="match status" value="2"/>
</dbReference>
<feature type="region of interest" description="Disordered" evidence="1">
    <location>
        <begin position="138"/>
        <end position="157"/>
    </location>
</feature>